<dbReference type="SUPFAM" id="SSF46689">
    <property type="entry name" value="Homeodomain-like"/>
    <property type="match status" value="2"/>
</dbReference>
<evidence type="ECO:0000256" key="3">
    <source>
        <dbReference type="ARBA" id="ARBA00023163"/>
    </source>
</evidence>
<dbReference type="PANTHER" id="PTHR46796:SF7">
    <property type="entry name" value="ARAC FAMILY TRANSCRIPTIONAL REGULATOR"/>
    <property type="match status" value="1"/>
</dbReference>
<keyword evidence="7" id="KW-1185">Reference proteome</keyword>
<organism evidence="6 7">
    <name type="scientific">Zeimonas arvi</name>
    <dbReference type="NCBI Taxonomy" id="2498847"/>
    <lineage>
        <taxon>Bacteria</taxon>
        <taxon>Pseudomonadati</taxon>
        <taxon>Pseudomonadota</taxon>
        <taxon>Betaproteobacteria</taxon>
        <taxon>Burkholderiales</taxon>
        <taxon>Burkholderiaceae</taxon>
        <taxon>Zeimonas</taxon>
    </lineage>
</organism>
<dbReference type="PANTHER" id="PTHR46796">
    <property type="entry name" value="HTH-TYPE TRANSCRIPTIONAL ACTIVATOR RHAS-RELATED"/>
    <property type="match status" value="1"/>
</dbReference>
<evidence type="ECO:0000259" key="5">
    <source>
        <dbReference type="PROSITE" id="PS01124"/>
    </source>
</evidence>
<comment type="caution">
    <text evidence="6">The sequence shown here is derived from an EMBL/GenBank/DDBJ whole genome shotgun (WGS) entry which is preliminary data.</text>
</comment>
<dbReference type="OrthoDB" id="9789899at2"/>
<dbReference type="Gene3D" id="1.10.10.60">
    <property type="entry name" value="Homeodomain-like"/>
    <property type="match status" value="2"/>
</dbReference>
<evidence type="ECO:0000256" key="4">
    <source>
        <dbReference type="SAM" id="MobiDB-lite"/>
    </source>
</evidence>
<keyword evidence="3" id="KW-0804">Transcription</keyword>
<dbReference type="Proteomes" id="UP000321548">
    <property type="component" value="Unassembled WGS sequence"/>
</dbReference>
<dbReference type="SMART" id="SM00342">
    <property type="entry name" value="HTH_ARAC"/>
    <property type="match status" value="1"/>
</dbReference>
<dbReference type="InterPro" id="IPR009057">
    <property type="entry name" value="Homeodomain-like_sf"/>
</dbReference>
<accession>A0A5C8P4K6</accession>
<proteinExistence type="predicted"/>
<name>A0A5C8P4K6_9BURK</name>
<evidence type="ECO:0000313" key="7">
    <source>
        <dbReference type="Proteomes" id="UP000321548"/>
    </source>
</evidence>
<dbReference type="AlphaFoldDB" id="A0A5C8P4K6"/>
<dbReference type="InterPro" id="IPR050204">
    <property type="entry name" value="AraC_XylS_family_regulators"/>
</dbReference>
<dbReference type="InterPro" id="IPR018060">
    <property type="entry name" value="HTH_AraC"/>
</dbReference>
<dbReference type="Pfam" id="PF12833">
    <property type="entry name" value="HTH_18"/>
    <property type="match status" value="1"/>
</dbReference>
<sequence>MIERPKVLPETPASAGDLLSDLLGSMHLVGTVLFRAEFREPWAVQTPGSRQLARVLPFRTEHIIPFHIVASGGCWLELPGHEPVWLAEGDAVLLPHGDSHGLRGREAAMPVQVGQLLPLPPWTDILVVQHGGGAGPPSSIVCGFLQCDELLFHPILRHLPALLHVGPESWPGDSWLAATIRHAAAEATELMPGSRNMLPRLAELVFIEILRARMQGLADDQAGWFAAYRDPVARAALGYLHAEPFGAWSVTELARRVGVSRSVLADRFRRLLDQPPMHYLAGWRLQLAAQQLKSSDLPTKTIAGRAGYESEAAFSRAFKRRFGLPPGEWRRQQPGHAPASQPPVGQSHAGRASASAGP</sequence>
<keyword evidence="1" id="KW-0805">Transcription regulation</keyword>
<dbReference type="Pfam" id="PF12852">
    <property type="entry name" value="Cupin_6"/>
    <property type="match status" value="1"/>
</dbReference>
<dbReference type="GO" id="GO:0043565">
    <property type="term" value="F:sequence-specific DNA binding"/>
    <property type="evidence" value="ECO:0007669"/>
    <property type="project" value="InterPro"/>
</dbReference>
<evidence type="ECO:0000256" key="1">
    <source>
        <dbReference type="ARBA" id="ARBA00023015"/>
    </source>
</evidence>
<feature type="domain" description="HTH araC/xylS-type" evidence="5">
    <location>
        <begin position="234"/>
        <end position="332"/>
    </location>
</feature>
<keyword evidence="2" id="KW-0238">DNA-binding</keyword>
<evidence type="ECO:0000256" key="2">
    <source>
        <dbReference type="ARBA" id="ARBA00023125"/>
    </source>
</evidence>
<dbReference type="RefSeq" id="WP_147702736.1">
    <property type="nucleotide sequence ID" value="NZ_VDUY01000001.1"/>
</dbReference>
<dbReference type="PROSITE" id="PS01124">
    <property type="entry name" value="HTH_ARAC_FAMILY_2"/>
    <property type="match status" value="1"/>
</dbReference>
<dbReference type="GO" id="GO:0003700">
    <property type="term" value="F:DNA-binding transcription factor activity"/>
    <property type="evidence" value="ECO:0007669"/>
    <property type="project" value="InterPro"/>
</dbReference>
<evidence type="ECO:0000313" key="6">
    <source>
        <dbReference type="EMBL" id="TXL68596.1"/>
    </source>
</evidence>
<gene>
    <name evidence="6" type="ORF">FHP08_02630</name>
</gene>
<dbReference type="InterPro" id="IPR032783">
    <property type="entry name" value="AraC_lig"/>
</dbReference>
<dbReference type="EMBL" id="VDUY01000001">
    <property type="protein sequence ID" value="TXL68596.1"/>
    <property type="molecule type" value="Genomic_DNA"/>
</dbReference>
<protein>
    <submittedName>
        <fullName evidence="6">AraC family transcriptional regulator</fullName>
    </submittedName>
</protein>
<reference evidence="6 7" key="1">
    <citation type="submission" date="2019-06" db="EMBL/GenBank/DDBJ databases">
        <title>Quisquiliibacterium sp. nov., isolated from a maize field.</title>
        <authorList>
            <person name="Lin S.-Y."/>
            <person name="Tsai C.-F."/>
            <person name="Young C.-C."/>
        </authorList>
    </citation>
    <scope>NUCLEOTIDE SEQUENCE [LARGE SCALE GENOMIC DNA]</scope>
    <source>
        <strain evidence="6 7">CC-CFT501</strain>
    </source>
</reference>
<feature type="region of interest" description="Disordered" evidence="4">
    <location>
        <begin position="324"/>
        <end position="358"/>
    </location>
</feature>